<reference evidence="6 7" key="1">
    <citation type="submission" date="2019-06" db="EMBL/GenBank/DDBJ databases">
        <title>Rhodococcus spaelei sp. nov., isolated from a cave.</title>
        <authorList>
            <person name="Lee S.D."/>
        </authorList>
    </citation>
    <scope>NUCLEOTIDE SEQUENCE [LARGE SCALE GENOMIC DNA]</scope>
    <source>
        <strain evidence="6 7">C9-5</strain>
    </source>
</reference>
<proteinExistence type="predicted"/>
<dbReference type="Pfam" id="PF00440">
    <property type="entry name" value="TetR_N"/>
    <property type="match status" value="1"/>
</dbReference>
<accession>A0A541B213</accession>
<dbReference type="GO" id="GO:0000976">
    <property type="term" value="F:transcription cis-regulatory region binding"/>
    <property type="evidence" value="ECO:0007669"/>
    <property type="project" value="TreeGrafter"/>
</dbReference>
<dbReference type="InterPro" id="IPR009057">
    <property type="entry name" value="Homeodomain-like_sf"/>
</dbReference>
<evidence type="ECO:0000256" key="3">
    <source>
        <dbReference type="ARBA" id="ARBA00023163"/>
    </source>
</evidence>
<feature type="DNA-binding region" description="H-T-H motif" evidence="4">
    <location>
        <begin position="35"/>
        <end position="54"/>
    </location>
</feature>
<dbReference type="InterPro" id="IPR050109">
    <property type="entry name" value="HTH-type_TetR-like_transc_reg"/>
</dbReference>
<keyword evidence="1" id="KW-0805">Transcription regulation</keyword>
<dbReference type="AlphaFoldDB" id="A0A541B213"/>
<evidence type="ECO:0000256" key="2">
    <source>
        <dbReference type="ARBA" id="ARBA00023125"/>
    </source>
</evidence>
<keyword evidence="2 4" id="KW-0238">DNA-binding</keyword>
<dbReference type="Gene3D" id="1.10.357.10">
    <property type="entry name" value="Tetracycline Repressor, domain 2"/>
    <property type="match status" value="1"/>
</dbReference>
<evidence type="ECO:0000256" key="4">
    <source>
        <dbReference type="PROSITE-ProRule" id="PRU00335"/>
    </source>
</evidence>
<dbReference type="InterPro" id="IPR036271">
    <property type="entry name" value="Tet_transcr_reg_TetR-rel_C_sf"/>
</dbReference>
<dbReference type="SUPFAM" id="SSF46689">
    <property type="entry name" value="Homeodomain-like"/>
    <property type="match status" value="1"/>
</dbReference>
<dbReference type="PANTHER" id="PTHR30055">
    <property type="entry name" value="HTH-TYPE TRANSCRIPTIONAL REGULATOR RUTR"/>
    <property type="match status" value="1"/>
</dbReference>
<keyword evidence="7" id="KW-1185">Reference proteome</keyword>
<dbReference type="OrthoDB" id="9795011at2"/>
<dbReference type="InterPro" id="IPR049445">
    <property type="entry name" value="TetR_SbtR-like_C"/>
</dbReference>
<protein>
    <submittedName>
        <fullName evidence="6">TetR family transcriptional regulator</fullName>
    </submittedName>
</protein>
<dbReference type="SUPFAM" id="SSF48498">
    <property type="entry name" value="Tetracyclin repressor-like, C-terminal domain"/>
    <property type="match status" value="1"/>
</dbReference>
<comment type="caution">
    <text evidence="6">The sequence shown here is derived from an EMBL/GenBank/DDBJ whole genome shotgun (WGS) entry which is preliminary data.</text>
</comment>
<dbReference type="Pfam" id="PF21597">
    <property type="entry name" value="TetR_C_43"/>
    <property type="match status" value="1"/>
</dbReference>
<dbReference type="InterPro" id="IPR001647">
    <property type="entry name" value="HTH_TetR"/>
</dbReference>
<evidence type="ECO:0000256" key="1">
    <source>
        <dbReference type="ARBA" id="ARBA00023015"/>
    </source>
</evidence>
<dbReference type="RefSeq" id="WP_142101696.1">
    <property type="nucleotide sequence ID" value="NZ_VIGH01000008.1"/>
</dbReference>
<evidence type="ECO:0000259" key="5">
    <source>
        <dbReference type="PROSITE" id="PS50977"/>
    </source>
</evidence>
<keyword evidence="3" id="KW-0804">Transcription</keyword>
<organism evidence="6 7">
    <name type="scientific">Rhodococcus spelaei</name>
    <dbReference type="NCBI Taxonomy" id="2546320"/>
    <lineage>
        <taxon>Bacteria</taxon>
        <taxon>Bacillati</taxon>
        <taxon>Actinomycetota</taxon>
        <taxon>Actinomycetes</taxon>
        <taxon>Mycobacteriales</taxon>
        <taxon>Nocardiaceae</taxon>
        <taxon>Rhodococcus</taxon>
    </lineage>
</organism>
<evidence type="ECO:0000313" key="7">
    <source>
        <dbReference type="Proteomes" id="UP000316256"/>
    </source>
</evidence>
<feature type="domain" description="HTH tetR-type" evidence="5">
    <location>
        <begin position="13"/>
        <end position="72"/>
    </location>
</feature>
<dbReference type="PANTHER" id="PTHR30055:SF234">
    <property type="entry name" value="HTH-TYPE TRANSCRIPTIONAL REGULATOR BETI"/>
    <property type="match status" value="1"/>
</dbReference>
<dbReference type="PRINTS" id="PR00455">
    <property type="entry name" value="HTHTETR"/>
</dbReference>
<sequence>MPVRGRGARTDAQRNRETILRAADRAFGERGVDAQMTDVAALAGLGMGTVYRHFPNKEALVDALLLDHFQGAERAALTASEEPDPWTGLERLVHHIAETSRKRYLSQFMGGRINGTPELQRQRLASYQLLADVVDAAKRKGQLRSDAEASDVLIATISLARAGWGASELAGHAVRRHLAIFLEGLRAPAQHPISDAPLQRTEFETLVAEFAQPTPAFRRGQRSR</sequence>
<dbReference type="Proteomes" id="UP000316256">
    <property type="component" value="Unassembled WGS sequence"/>
</dbReference>
<gene>
    <name evidence="6" type="ORF">FK531_17810</name>
</gene>
<dbReference type="EMBL" id="VIGH01000008">
    <property type="protein sequence ID" value="TQF66364.1"/>
    <property type="molecule type" value="Genomic_DNA"/>
</dbReference>
<dbReference type="GO" id="GO:0003700">
    <property type="term" value="F:DNA-binding transcription factor activity"/>
    <property type="evidence" value="ECO:0007669"/>
    <property type="project" value="TreeGrafter"/>
</dbReference>
<dbReference type="PROSITE" id="PS50977">
    <property type="entry name" value="HTH_TETR_2"/>
    <property type="match status" value="1"/>
</dbReference>
<name>A0A541B213_9NOCA</name>
<evidence type="ECO:0000313" key="6">
    <source>
        <dbReference type="EMBL" id="TQF66364.1"/>
    </source>
</evidence>